<comment type="caution">
    <text evidence="4">The sequence shown here is derived from an EMBL/GenBank/DDBJ whole genome shotgun (WGS) entry which is preliminary data.</text>
</comment>
<name>A0ABR8P0I9_9GAMM</name>
<dbReference type="PANTHER" id="PTHR42804:SF1">
    <property type="entry name" value="ALDEHYDE DEHYDROGENASE-RELATED"/>
    <property type="match status" value="1"/>
</dbReference>
<keyword evidence="5" id="KW-1185">Reference proteome</keyword>
<dbReference type="CDD" id="cd07138">
    <property type="entry name" value="ALDH_CddD_SSP0762"/>
    <property type="match status" value="1"/>
</dbReference>
<dbReference type="SUPFAM" id="SSF53720">
    <property type="entry name" value="ALDH-like"/>
    <property type="match status" value="1"/>
</dbReference>
<gene>
    <name evidence="4" type="ORF">IF202_12210</name>
</gene>
<protein>
    <submittedName>
        <fullName evidence="4">Aldehyde dehydrogenase family protein</fullName>
    </submittedName>
</protein>
<evidence type="ECO:0000313" key="5">
    <source>
        <dbReference type="Proteomes" id="UP000604161"/>
    </source>
</evidence>
<dbReference type="InterPro" id="IPR016163">
    <property type="entry name" value="Ald_DH_C"/>
</dbReference>
<feature type="domain" description="Aldehyde dehydrogenase" evidence="3">
    <location>
        <begin position="18"/>
        <end position="471"/>
    </location>
</feature>
<evidence type="ECO:0000313" key="4">
    <source>
        <dbReference type="EMBL" id="MBD5771809.1"/>
    </source>
</evidence>
<keyword evidence="2" id="KW-0560">Oxidoreductase</keyword>
<comment type="similarity">
    <text evidence="1">Belongs to the aldehyde dehydrogenase family.</text>
</comment>
<evidence type="ECO:0000259" key="3">
    <source>
        <dbReference type="Pfam" id="PF00171"/>
    </source>
</evidence>
<dbReference type="InterPro" id="IPR016161">
    <property type="entry name" value="Ald_DH/histidinol_DH"/>
</dbReference>
<dbReference type="InterPro" id="IPR015590">
    <property type="entry name" value="Aldehyde_DH_dom"/>
</dbReference>
<sequence>MKQLDHAYIDGNWHPLQGQNKFSLINPATQDSVAHVTMATTADVELAVDAANKAFPAWSNTPVSERAKYLNAIADEMLVRYDDLVEAHVVSMGCPAHLVGAYHLDCAIDAMRYYGELAIKTMDKIEERENILLTKQPIGVCALINPWNYPLHQLVGKLAPALAAGCTVIEKPAEQTPLADLIMAEICYKVGLPAGVFNLVFGYGFEIGPIMAQHPKINMISFTGSTRAGIEVAKNAASSVKRVCQELGGKSAYIITEDADIDAAVRYGVEDVMANTGQTCNALTRMLVPTSRYQEVIKSAKEAALEQVVADPYQADATMGPLASENQYQIVKDYIQLGIREGAELLVGGIERPTNVSKGYYIKPTIFTKVTKHMRIGQEEIFGPVLCIMEYDDIEEAIEIANDSQYGLSSGVYAKDKAAALPIAARLEAGQCYIQGAYFSMHAPFGGVKQSGNGREWGEESLQEYIEIKAIIC</sequence>
<dbReference type="Pfam" id="PF00171">
    <property type="entry name" value="Aldedh"/>
    <property type="match status" value="1"/>
</dbReference>
<dbReference type="InterPro" id="IPR016162">
    <property type="entry name" value="Ald_DH_N"/>
</dbReference>
<dbReference type="Gene3D" id="3.40.605.10">
    <property type="entry name" value="Aldehyde Dehydrogenase, Chain A, domain 1"/>
    <property type="match status" value="1"/>
</dbReference>
<dbReference type="Gene3D" id="3.40.309.10">
    <property type="entry name" value="Aldehyde Dehydrogenase, Chain A, domain 2"/>
    <property type="match status" value="1"/>
</dbReference>
<accession>A0ABR8P0I9</accession>
<evidence type="ECO:0000256" key="2">
    <source>
        <dbReference type="ARBA" id="ARBA00023002"/>
    </source>
</evidence>
<organism evidence="4 5">
    <name type="scientific">Marinomonas colpomeniae</name>
    <dbReference type="NCBI Taxonomy" id="2774408"/>
    <lineage>
        <taxon>Bacteria</taxon>
        <taxon>Pseudomonadati</taxon>
        <taxon>Pseudomonadota</taxon>
        <taxon>Gammaproteobacteria</taxon>
        <taxon>Oceanospirillales</taxon>
        <taxon>Oceanospirillaceae</taxon>
        <taxon>Marinomonas</taxon>
    </lineage>
</organism>
<dbReference type="RefSeq" id="WP_191595202.1">
    <property type="nucleotide sequence ID" value="NZ_JACYFC010000004.1"/>
</dbReference>
<evidence type="ECO:0000256" key="1">
    <source>
        <dbReference type="ARBA" id="ARBA00009986"/>
    </source>
</evidence>
<proteinExistence type="inferred from homology"/>
<dbReference type="PANTHER" id="PTHR42804">
    <property type="entry name" value="ALDEHYDE DEHYDROGENASE"/>
    <property type="match status" value="1"/>
</dbReference>
<reference evidence="4 5" key="1">
    <citation type="submission" date="2020-09" db="EMBL/GenBank/DDBJ databases">
        <title>Marinomonas sp. nov., isolated from the cysticercosis algae of Qingdao, China.</title>
        <authorList>
            <person name="Sun X."/>
        </authorList>
    </citation>
    <scope>NUCLEOTIDE SEQUENCE [LARGE SCALE GENOMIC DNA]</scope>
    <source>
        <strain evidence="4 5">SM2066</strain>
    </source>
</reference>
<dbReference type="EMBL" id="JACYFC010000004">
    <property type="protein sequence ID" value="MBD5771809.1"/>
    <property type="molecule type" value="Genomic_DNA"/>
</dbReference>
<dbReference type="Proteomes" id="UP000604161">
    <property type="component" value="Unassembled WGS sequence"/>
</dbReference>